<dbReference type="RefSeq" id="WP_379657212.1">
    <property type="nucleotide sequence ID" value="NZ_JBHTIV010000005.1"/>
</dbReference>
<evidence type="ECO:0000313" key="1">
    <source>
        <dbReference type="EMBL" id="MFD0931885.1"/>
    </source>
</evidence>
<proteinExistence type="predicted"/>
<reference evidence="2" key="1">
    <citation type="journal article" date="2019" name="Int. J. Syst. Evol. Microbiol.">
        <title>The Global Catalogue of Microorganisms (GCM) 10K type strain sequencing project: providing services to taxonomists for standard genome sequencing and annotation.</title>
        <authorList>
            <consortium name="The Broad Institute Genomics Platform"/>
            <consortium name="The Broad Institute Genome Sequencing Center for Infectious Disease"/>
            <person name="Wu L."/>
            <person name="Ma J."/>
        </authorList>
    </citation>
    <scope>NUCLEOTIDE SEQUENCE [LARGE SCALE GENOMIC DNA]</scope>
    <source>
        <strain evidence="2">CCUG 56752</strain>
    </source>
</reference>
<keyword evidence="2" id="KW-1185">Reference proteome</keyword>
<sequence>MINTNKHLQSFCKTFIFFPLLIVSFLLSQVETKAQVRESNTTTEASNFEKELEGINDAESIIINGKKVAKNELVENYILVGDFQYDEQSKTLSISTPTEFPELYYSDLSKFPEELKKRDDDNFLKGFTYFQLTSDDKISAVKINDHQYEDGAETASQSDNNNTKLDDENTVYLVDGKEIDKDQLNTIKPEQIASMNVKKSVALIKEKGYDTEKVKGLVEITTKE</sequence>
<accession>A0ABW3GN30</accession>
<comment type="caution">
    <text evidence="1">The sequence shown here is derived from an EMBL/GenBank/DDBJ whole genome shotgun (WGS) entry which is preliminary data.</text>
</comment>
<protein>
    <submittedName>
        <fullName evidence="1">Uncharacterized protein</fullName>
    </submittedName>
</protein>
<dbReference type="Proteomes" id="UP001597049">
    <property type="component" value="Unassembled WGS sequence"/>
</dbReference>
<evidence type="ECO:0000313" key="2">
    <source>
        <dbReference type="Proteomes" id="UP001597049"/>
    </source>
</evidence>
<dbReference type="EMBL" id="JBHTIV010000005">
    <property type="protein sequence ID" value="MFD0931885.1"/>
    <property type="molecule type" value="Genomic_DNA"/>
</dbReference>
<organism evidence="1 2">
    <name type="scientific">Psychroflexus salinarum</name>
    <dbReference type="NCBI Taxonomy" id="546024"/>
    <lineage>
        <taxon>Bacteria</taxon>
        <taxon>Pseudomonadati</taxon>
        <taxon>Bacteroidota</taxon>
        <taxon>Flavobacteriia</taxon>
        <taxon>Flavobacteriales</taxon>
        <taxon>Flavobacteriaceae</taxon>
        <taxon>Psychroflexus</taxon>
    </lineage>
</organism>
<gene>
    <name evidence="1" type="ORF">ACFQ0R_04650</name>
</gene>
<name>A0ABW3GN30_9FLAO</name>